<name>A0A453R8S0_AEGTS</name>
<dbReference type="Gramene" id="AET7Gv20502300.12">
    <property type="protein sequence ID" value="AET7Gv20502300.12"/>
    <property type="gene ID" value="AET7Gv20502300"/>
</dbReference>
<dbReference type="Proteomes" id="UP000015105">
    <property type="component" value="Chromosome 7D"/>
</dbReference>
<dbReference type="Pfam" id="PF01411">
    <property type="entry name" value="tRNA-synt_2c"/>
    <property type="match status" value="1"/>
</dbReference>
<accession>A0A453R8S0</accession>
<feature type="compositionally biased region" description="Polar residues" evidence="1">
    <location>
        <begin position="36"/>
        <end position="49"/>
    </location>
</feature>
<reference evidence="4" key="1">
    <citation type="journal article" date="2014" name="Science">
        <title>Ancient hybridizations among the ancestral genomes of bread wheat.</title>
        <authorList>
            <consortium name="International Wheat Genome Sequencing Consortium,"/>
            <person name="Marcussen T."/>
            <person name="Sandve S.R."/>
            <person name="Heier L."/>
            <person name="Spannagl M."/>
            <person name="Pfeifer M."/>
            <person name="Jakobsen K.S."/>
            <person name="Wulff B.B."/>
            <person name="Steuernagel B."/>
            <person name="Mayer K.F."/>
            <person name="Olsen O.A."/>
        </authorList>
    </citation>
    <scope>NUCLEOTIDE SEQUENCE [LARGE SCALE GENOMIC DNA]</scope>
    <source>
        <strain evidence="4">cv. AL8/78</strain>
    </source>
</reference>
<evidence type="ECO:0000313" key="3">
    <source>
        <dbReference type="EnsemblPlants" id="AET7Gv20502300.12"/>
    </source>
</evidence>
<reference evidence="3" key="3">
    <citation type="journal article" date="2017" name="Nature">
        <title>Genome sequence of the progenitor of the wheat D genome Aegilops tauschii.</title>
        <authorList>
            <person name="Luo M.C."/>
            <person name="Gu Y.Q."/>
            <person name="Puiu D."/>
            <person name="Wang H."/>
            <person name="Twardziok S.O."/>
            <person name="Deal K.R."/>
            <person name="Huo N."/>
            <person name="Zhu T."/>
            <person name="Wang L."/>
            <person name="Wang Y."/>
            <person name="McGuire P.E."/>
            <person name="Liu S."/>
            <person name="Long H."/>
            <person name="Ramasamy R.K."/>
            <person name="Rodriguez J.C."/>
            <person name="Van S.L."/>
            <person name="Yuan L."/>
            <person name="Wang Z."/>
            <person name="Xia Z."/>
            <person name="Xiao L."/>
            <person name="Anderson O.D."/>
            <person name="Ouyang S."/>
            <person name="Liang Y."/>
            <person name="Zimin A.V."/>
            <person name="Pertea G."/>
            <person name="Qi P."/>
            <person name="Bennetzen J.L."/>
            <person name="Dai X."/>
            <person name="Dawson M.W."/>
            <person name="Muller H.G."/>
            <person name="Kugler K."/>
            <person name="Rivarola-Duarte L."/>
            <person name="Spannagl M."/>
            <person name="Mayer K.F.X."/>
            <person name="Lu F.H."/>
            <person name="Bevan M.W."/>
            <person name="Leroy P."/>
            <person name="Li P."/>
            <person name="You F.M."/>
            <person name="Sun Q."/>
            <person name="Liu Z."/>
            <person name="Lyons E."/>
            <person name="Wicker T."/>
            <person name="Salzberg S.L."/>
            <person name="Devos K.M."/>
            <person name="Dvorak J."/>
        </authorList>
    </citation>
    <scope>NUCLEOTIDE SEQUENCE [LARGE SCALE GENOMIC DNA]</scope>
    <source>
        <strain evidence="3">cv. AL8/78</strain>
    </source>
</reference>
<dbReference type="SUPFAM" id="SSF55681">
    <property type="entry name" value="Class II aaRS and biotin synthetases"/>
    <property type="match status" value="1"/>
</dbReference>
<organism evidence="3 4">
    <name type="scientific">Aegilops tauschii subsp. strangulata</name>
    <name type="common">Goatgrass</name>
    <dbReference type="NCBI Taxonomy" id="200361"/>
    <lineage>
        <taxon>Eukaryota</taxon>
        <taxon>Viridiplantae</taxon>
        <taxon>Streptophyta</taxon>
        <taxon>Embryophyta</taxon>
        <taxon>Tracheophyta</taxon>
        <taxon>Spermatophyta</taxon>
        <taxon>Magnoliopsida</taxon>
        <taxon>Liliopsida</taxon>
        <taxon>Poales</taxon>
        <taxon>Poaceae</taxon>
        <taxon>BOP clade</taxon>
        <taxon>Pooideae</taxon>
        <taxon>Triticodae</taxon>
        <taxon>Triticeae</taxon>
        <taxon>Triticinae</taxon>
        <taxon>Aegilops</taxon>
    </lineage>
</organism>
<dbReference type="InterPro" id="IPR050058">
    <property type="entry name" value="Ala-tRNA_ligase"/>
</dbReference>
<reference evidence="4" key="2">
    <citation type="journal article" date="2017" name="Nat. Plants">
        <title>The Aegilops tauschii genome reveals multiple impacts of transposons.</title>
        <authorList>
            <person name="Zhao G."/>
            <person name="Zou C."/>
            <person name="Li K."/>
            <person name="Wang K."/>
            <person name="Li T."/>
            <person name="Gao L."/>
            <person name="Zhang X."/>
            <person name="Wang H."/>
            <person name="Yang Z."/>
            <person name="Liu X."/>
            <person name="Jiang W."/>
            <person name="Mao L."/>
            <person name="Kong X."/>
            <person name="Jiao Y."/>
            <person name="Jia J."/>
        </authorList>
    </citation>
    <scope>NUCLEOTIDE SEQUENCE [LARGE SCALE GENOMIC DNA]</scope>
    <source>
        <strain evidence="4">cv. AL8/78</strain>
    </source>
</reference>
<dbReference type="InterPro" id="IPR018164">
    <property type="entry name" value="Ala-tRNA-synth_IIc_N"/>
</dbReference>
<dbReference type="EnsemblPlants" id="AET7Gv20502300.12">
    <property type="protein sequence ID" value="AET7Gv20502300.12"/>
    <property type="gene ID" value="AET7Gv20502300"/>
</dbReference>
<dbReference type="GO" id="GO:0004813">
    <property type="term" value="F:alanine-tRNA ligase activity"/>
    <property type="evidence" value="ECO:0007669"/>
    <property type="project" value="InterPro"/>
</dbReference>
<protein>
    <recommendedName>
        <fullName evidence="2">Alanyl-tRNA synthetase class IIc N-terminal domain-containing protein</fullName>
    </recommendedName>
</protein>
<dbReference type="PANTHER" id="PTHR11777">
    <property type="entry name" value="ALANYL-TRNA SYNTHETASE"/>
    <property type="match status" value="1"/>
</dbReference>
<proteinExistence type="predicted"/>
<keyword evidence="4" id="KW-1185">Reference proteome</keyword>
<feature type="region of interest" description="Disordered" evidence="1">
    <location>
        <begin position="36"/>
        <end position="58"/>
    </location>
</feature>
<dbReference type="GO" id="GO:0005829">
    <property type="term" value="C:cytosol"/>
    <property type="evidence" value="ECO:0007669"/>
    <property type="project" value="TreeGrafter"/>
</dbReference>
<dbReference type="Gene3D" id="3.30.930.10">
    <property type="entry name" value="Bira Bifunctional Protein, Domain 2"/>
    <property type="match status" value="1"/>
</dbReference>
<dbReference type="GO" id="GO:0005524">
    <property type="term" value="F:ATP binding"/>
    <property type="evidence" value="ECO:0007669"/>
    <property type="project" value="InterPro"/>
</dbReference>
<dbReference type="PANTHER" id="PTHR11777:SF9">
    <property type="entry name" value="ALANINE--TRNA LIGASE, CYTOPLASMIC"/>
    <property type="match status" value="1"/>
</dbReference>
<reference evidence="3" key="4">
    <citation type="submission" date="2019-03" db="UniProtKB">
        <authorList>
            <consortium name="EnsemblPlants"/>
        </authorList>
    </citation>
    <scope>IDENTIFICATION</scope>
</reference>
<evidence type="ECO:0000256" key="1">
    <source>
        <dbReference type="SAM" id="MobiDB-lite"/>
    </source>
</evidence>
<dbReference type="GO" id="GO:0002161">
    <property type="term" value="F:aminoacyl-tRNA deacylase activity"/>
    <property type="evidence" value="ECO:0007669"/>
    <property type="project" value="TreeGrafter"/>
</dbReference>
<reference evidence="3" key="5">
    <citation type="journal article" date="2021" name="G3 (Bethesda)">
        <title>Aegilops tauschii genome assembly Aet v5.0 features greater sequence contiguity and improved annotation.</title>
        <authorList>
            <person name="Wang L."/>
            <person name="Zhu T."/>
            <person name="Rodriguez J.C."/>
            <person name="Deal K.R."/>
            <person name="Dubcovsky J."/>
            <person name="McGuire P.E."/>
            <person name="Lux T."/>
            <person name="Spannagl M."/>
            <person name="Mayer K.F.X."/>
            <person name="Baldrich P."/>
            <person name="Meyers B.C."/>
            <person name="Huo N."/>
            <person name="Gu Y.Q."/>
            <person name="Zhou H."/>
            <person name="Devos K.M."/>
            <person name="Bennetzen J.L."/>
            <person name="Unver T."/>
            <person name="Budak H."/>
            <person name="Gulick P.J."/>
            <person name="Galiba G."/>
            <person name="Kalapos B."/>
            <person name="Nelson D.R."/>
            <person name="Li P."/>
            <person name="You F.M."/>
            <person name="Luo M.C."/>
            <person name="Dvorak J."/>
        </authorList>
    </citation>
    <scope>NUCLEOTIDE SEQUENCE [LARGE SCALE GENOMIC DNA]</scope>
    <source>
        <strain evidence="3">cv. AL8/78</strain>
    </source>
</reference>
<dbReference type="InterPro" id="IPR045864">
    <property type="entry name" value="aa-tRNA-synth_II/BPL/LPL"/>
</dbReference>
<feature type="domain" description="Alanyl-tRNA synthetase class IIc N-terminal" evidence="2">
    <location>
        <begin position="67"/>
        <end position="113"/>
    </location>
</feature>
<evidence type="ECO:0000259" key="2">
    <source>
        <dbReference type="Pfam" id="PF01411"/>
    </source>
</evidence>
<dbReference type="AlphaFoldDB" id="A0A453R8S0"/>
<feature type="region of interest" description="Disordered" evidence="1">
    <location>
        <begin position="1"/>
        <end position="24"/>
    </location>
</feature>
<dbReference type="GO" id="GO:0006419">
    <property type="term" value="P:alanyl-tRNA aminoacylation"/>
    <property type="evidence" value="ECO:0007669"/>
    <property type="project" value="InterPro"/>
</dbReference>
<evidence type="ECO:0000313" key="4">
    <source>
        <dbReference type="Proteomes" id="UP000015105"/>
    </source>
</evidence>
<sequence>SPARRSLGLRRQHGRGAPARRTSATPVVCCSGSLPVASQSSQSTMTGANPVTVAGTERSSEWSGDAIRRRFLDFYAARGHKILPSSSLVPDDPTVFLTIAGMLQFKPIFLGKV</sequence>